<dbReference type="GO" id="GO:0005886">
    <property type="term" value="C:plasma membrane"/>
    <property type="evidence" value="ECO:0007669"/>
    <property type="project" value="UniProtKB-SubCell"/>
</dbReference>
<keyword evidence="4" id="KW-1003">Cell membrane</keyword>
<evidence type="ECO:0000256" key="7">
    <source>
        <dbReference type="ARBA" id="ARBA00022692"/>
    </source>
</evidence>
<gene>
    <name evidence="16" type="ORF">RAK27_10950</name>
</gene>
<evidence type="ECO:0000259" key="15">
    <source>
        <dbReference type="PROSITE" id="PS50109"/>
    </source>
</evidence>
<dbReference type="Gene3D" id="6.10.340.10">
    <property type="match status" value="1"/>
</dbReference>
<evidence type="ECO:0000256" key="13">
    <source>
        <dbReference type="ARBA" id="ARBA00023136"/>
    </source>
</evidence>
<organism evidence="16 17">
    <name type="scientific">Carnobacterium maltaromaticum</name>
    <name type="common">Carnobacterium piscicola</name>
    <dbReference type="NCBI Taxonomy" id="2751"/>
    <lineage>
        <taxon>Bacteria</taxon>
        <taxon>Bacillati</taxon>
        <taxon>Bacillota</taxon>
        <taxon>Bacilli</taxon>
        <taxon>Lactobacillales</taxon>
        <taxon>Carnobacteriaceae</taxon>
        <taxon>Carnobacterium</taxon>
    </lineage>
</organism>
<dbReference type="Pfam" id="PF00512">
    <property type="entry name" value="HisKA"/>
    <property type="match status" value="1"/>
</dbReference>
<comment type="catalytic activity">
    <reaction evidence="1">
        <text>ATP + protein L-histidine = ADP + protein N-phospho-L-histidine.</text>
        <dbReference type="EC" id="2.7.13.3"/>
    </reaction>
</comment>
<evidence type="ECO:0000256" key="1">
    <source>
        <dbReference type="ARBA" id="ARBA00000085"/>
    </source>
</evidence>
<dbReference type="Proteomes" id="UP001290462">
    <property type="component" value="Unassembled WGS sequence"/>
</dbReference>
<comment type="caution">
    <text evidence="16">The sequence shown here is derived from an EMBL/GenBank/DDBJ whole genome shotgun (WGS) entry which is preliminary data.</text>
</comment>
<dbReference type="InterPro" id="IPR050398">
    <property type="entry name" value="HssS/ArlS-like"/>
</dbReference>
<dbReference type="InterPro" id="IPR005467">
    <property type="entry name" value="His_kinase_dom"/>
</dbReference>
<evidence type="ECO:0000256" key="6">
    <source>
        <dbReference type="ARBA" id="ARBA00022679"/>
    </source>
</evidence>
<dbReference type="EMBL" id="JAVBVO010000003">
    <property type="protein sequence ID" value="MDZ5759177.1"/>
    <property type="molecule type" value="Genomic_DNA"/>
</dbReference>
<dbReference type="SUPFAM" id="SSF55874">
    <property type="entry name" value="ATPase domain of HSP90 chaperone/DNA topoisomerase II/histidine kinase"/>
    <property type="match status" value="1"/>
</dbReference>
<evidence type="ECO:0000256" key="11">
    <source>
        <dbReference type="ARBA" id="ARBA00022989"/>
    </source>
</evidence>
<dbReference type="InterPro" id="IPR036890">
    <property type="entry name" value="HATPase_C_sf"/>
</dbReference>
<dbReference type="RefSeq" id="WP_322809083.1">
    <property type="nucleotide sequence ID" value="NZ_JAVBVO010000003.1"/>
</dbReference>
<feature type="transmembrane region" description="Helical" evidence="14">
    <location>
        <begin position="163"/>
        <end position="182"/>
    </location>
</feature>
<evidence type="ECO:0000313" key="17">
    <source>
        <dbReference type="Proteomes" id="UP001290462"/>
    </source>
</evidence>
<dbReference type="GO" id="GO:0000155">
    <property type="term" value="F:phosphorelay sensor kinase activity"/>
    <property type="evidence" value="ECO:0007669"/>
    <property type="project" value="InterPro"/>
</dbReference>
<keyword evidence="8" id="KW-0547">Nucleotide-binding</keyword>
<feature type="domain" description="Histidine kinase" evidence="15">
    <location>
        <begin position="258"/>
        <end position="468"/>
    </location>
</feature>
<accession>A0AAW9K665</accession>
<evidence type="ECO:0000256" key="12">
    <source>
        <dbReference type="ARBA" id="ARBA00023012"/>
    </source>
</evidence>
<evidence type="ECO:0000256" key="5">
    <source>
        <dbReference type="ARBA" id="ARBA00022553"/>
    </source>
</evidence>
<evidence type="ECO:0000256" key="3">
    <source>
        <dbReference type="ARBA" id="ARBA00012438"/>
    </source>
</evidence>
<dbReference type="PANTHER" id="PTHR45528">
    <property type="entry name" value="SENSOR HISTIDINE KINASE CPXA"/>
    <property type="match status" value="1"/>
</dbReference>
<evidence type="ECO:0000256" key="8">
    <source>
        <dbReference type="ARBA" id="ARBA00022741"/>
    </source>
</evidence>
<dbReference type="CDD" id="cd00075">
    <property type="entry name" value="HATPase"/>
    <property type="match status" value="1"/>
</dbReference>
<keyword evidence="6" id="KW-0808">Transferase</keyword>
<dbReference type="CDD" id="cd06225">
    <property type="entry name" value="HAMP"/>
    <property type="match status" value="1"/>
</dbReference>
<dbReference type="InterPro" id="IPR003661">
    <property type="entry name" value="HisK_dim/P_dom"/>
</dbReference>
<dbReference type="SUPFAM" id="SSF47384">
    <property type="entry name" value="Homodimeric domain of signal transducing histidine kinase"/>
    <property type="match status" value="1"/>
</dbReference>
<dbReference type="GO" id="GO:0005524">
    <property type="term" value="F:ATP binding"/>
    <property type="evidence" value="ECO:0007669"/>
    <property type="project" value="UniProtKB-KW"/>
</dbReference>
<keyword evidence="5" id="KW-0597">Phosphoprotein</keyword>
<feature type="transmembrane region" description="Helical" evidence="14">
    <location>
        <begin position="7"/>
        <end position="30"/>
    </location>
</feature>
<keyword evidence="7 14" id="KW-0812">Transmembrane</keyword>
<keyword evidence="11 14" id="KW-1133">Transmembrane helix</keyword>
<dbReference type="EC" id="2.7.13.3" evidence="3"/>
<dbReference type="SMART" id="SM00387">
    <property type="entry name" value="HATPase_c"/>
    <property type="match status" value="1"/>
</dbReference>
<sequence length="468" mass="54647">MKIRTKNFLYTSGITILIVTIAFSLLYLLMPNYHQKKKEKEIKEEVKILIEEIENQPISKKSFKKIATESFYSGLTFILKDSNERILYPRALILPPEPIDINEFTDVQLIEEEIDNHTTTMESELQYLTYDRTFKGPQNEEYTLSVIYFLQPINEAQEVLLNIYPVVLLICCVLGTVGAYFYSYYSTKRITKISETTRRMTFSKKIIKNDIKGTDEISELSKDIHYLHDSLVALNEHLTQDLLIISNLENSKTEFMQMASHELKTPLTALSCIIEGMLYKIGPYEDRDKYLIVCQTLLKEQANLIKDILYISKLDKIMIKKNTKFLLNELIENELPKFEAFIIKQGYSLEINLEEIEIEANREEIQRVVSNLINNAMKYTKVGGRIGLSLTRDEIKIWNECDPLKPQELDRIFEAFYRPDFARDRKDGGTGLGLYIISQLLKKNQFVYEFLPTEDFKGMVFRILLKNK</sequence>
<dbReference type="Gene3D" id="3.30.565.10">
    <property type="entry name" value="Histidine kinase-like ATPase, C-terminal domain"/>
    <property type="match status" value="1"/>
</dbReference>
<evidence type="ECO:0000256" key="2">
    <source>
        <dbReference type="ARBA" id="ARBA00004651"/>
    </source>
</evidence>
<dbReference type="InterPro" id="IPR036097">
    <property type="entry name" value="HisK_dim/P_sf"/>
</dbReference>
<dbReference type="InterPro" id="IPR003594">
    <property type="entry name" value="HATPase_dom"/>
</dbReference>
<dbReference type="AlphaFoldDB" id="A0AAW9K665"/>
<evidence type="ECO:0000256" key="9">
    <source>
        <dbReference type="ARBA" id="ARBA00022777"/>
    </source>
</evidence>
<keyword evidence="9 16" id="KW-0418">Kinase</keyword>
<reference evidence="16" key="1">
    <citation type="submission" date="2023-08" db="EMBL/GenBank/DDBJ databases">
        <title>Genomic characterization of piscicolin 126 produced by Carnobacterium maltaromaticum CM22 strain isolated from salmon (Salmo salar).</title>
        <authorList>
            <person name="Gonzalez-Gragera E."/>
            <person name="Garcia-Lopez J.D."/>
            <person name="Teso-Perez C."/>
            <person name="Gimenez-Hernandez I."/>
            <person name="Peralta-Sanchez J.M."/>
            <person name="Valdivia E."/>
            <person name="Montalban-Lopez M."/>
            <person name="Martin-Platero A.M."/>
            <person name="Banos A."/>
            <person name="Martinez-Bueno M."/>
        </authorList>
    </citation>
    <scope>NUCLEOTIDE SEQUENCE</scope>
    <source>
        <strain evidence="16">CM22</strain>
    </source>
</reference>
<dbReference type="PANTHER" id="PTHR45528:SF1">
    <property type="entry name" value="SENSOR HISTIDINE KINASE CPXA"/>
    <property type="match status" value="1"/>
</dbReference>
<dbReference type="SMART" id="SM00388">
    <property type="entry name" value="HisKA"/>
    <property type="match status" value="1"/>
</dbReference>
<evidence type="ECO:0000313" key="16">
    <source>
        <dbReference type="EMBL" id="MDZ5759177.1"/>
    </source>
</evidence>
<keyword evidence="13 14" id="KW-0472">Membrane</keyword>
<proteinExistence type="predicted"/>
<evidence type="ECO:0000256" key="14">
    <source>
        <dbReference type="SAM" id="Phobius"/>
    </source>
</evidence>
<keyword evidence="10" id="KW-0067">ATP-binding</keyword>
<keyword evidence="12" id="KW-0902">Two-component regulatory system</keyword>
<dbReference type="CDD" id="cd00082">
    <property type="entry name" value="HisKA"/>
    <property type="match status" value="1"/>
</dbReference>
<comment type="subcellular location">
    <subcellularLocation>
        <location evidence="2">Cell membrane</location>
        <topology evidence="2">Multi-pass membrane protein</topology>
    </subcellularLocation>
</comment>
<dbReference type="Gene3D" id="1.10.287.130">
    <property type="match status" value="1"/>
</dbReference>
<dbReference type="PROSITE" id="PS50109">
    <property type="entry name" value="HIS_KIN"/>
    <property type="match status" value="1"/>
</dbReference>
<evidence type="ECO:0000256" key="4">
    <source>
        <dbReference type="ARBA" id="ARBA00022475"/>
    </source>
</evidence>
<evidence type="ECO:0000256" key="10">
    <source>
        <dbReference type="ARBA" id="ARBA00022840"/>
    </source>
</evidence>
<dbReference type="Pfam" id="PF02518">
    <property type="entry name" value="HATPase_c"/>
    <property type="match status" value="1"/>
</dbReference>
<name>A0AAW9K665_CARML</name>
<protein>
    <recommendedName>
        <fullName evidence="3">histidine kinase</fullName>
        <ecNumber evidence="3">2.7.13.3</ecNumber>
    </recommendedName>
</protein>